<comment type="caution">
    <text evidence="1">The sequence shown here is derived from an EMBL/GenBank/DDBJ whole genome shotgun (WGS) entry which is preliminary data.</text>
</comment>
<reference evidence="1" key="1">
    <citation type="submission" date="2017-12" db="EMBL/GenBank/DDBJ databases">
        <title>FDA dAtabase for Regulatory Grade micrObial Sequences (FDA-ARGOS): Supporting development and validation of Infectious Disease Dx tests.</title>
        <authorList>
            <person name="Hoffmann M."/>
            <person name="Allard M."/>
            <person name="Evans P."/>
            <person name="Brown E."/>
            <person name="Tallon L.J."/>
            <person name="Sadzewicz L."/>
            <person name="Sengamalay N."/>
            <person name="Ott S."/>
            <person name="Godinez A."/>
            <person name="Nagaraj S."/>
            <person name="Vavikolanu K."/>
            <person name="Aluvathingal J."/>
            <person name="Nadendla S."/>
            <person name="Hobson J."/>
            <person name="Sichtig H."/>
        </authorList>
    </citation>
    <scope>NUCLEOTIDE SEQUENCE [LARGE SCALE GENOMIC DNA]</scope>
    <source>
        <strain evidence="1">FDAARGOS_113</strain>
    </source>
</reference>
<protein>
    <submittedName>
        <fullName evidence="1">Proprotein convertase P</fullName>
    </submittedName>
</protein>
<name>A0A2J9V355_VIBMI</name>
<evidence type="ECO:0000313" key="2">
    <source>
        <dbReference type="Proteomes" id="UP000053748"/>
    </source>
</evidence>
<gene>
    <name evidence="1" type="ORF">AL544_020100</name>
</gene>
<sequence>MRFIKLLVMVFSLFWIATTPTIAGNPIPVGMSTSTTLSQPVTSGDNKATMLFSVDEADALIAEVIVPLDGAAVYLVSPNGQVATSSNDAQTNIVSGDTQTPPLPGSYVFLPEVRNPEPGEWKIIVDFPHPNYNTVIIAQVSIQSPIAFGMAIAANEYVVGEPVPVAALLTNKGEPIAGAQTLAVITDEHGAETRLQLKDDGVSFDAAIDDGVYSNIFVPPVEGDYIVKGSTSFAKNGTMVIREASKKIHVLSADIEFVSHSLNPLFSSGGCVIAIEQRLELDVKSAGDFAIHGYLTDGVNEVSTSKRIQLKPAKQTVTLTYSKDDIFGALDSESTLRSNPTIIYSITQDEIRIAAPRIQFEEVIDLASLERCREPIEVTGTLATTPTMSQDGRYIDSLNFEFPVHVTVSGTYTGSVNIVGAAGEYLTLVSFQKQLSSGENTVTLNVSGETFKKADGPYELNALLIYSGTNSYRQGVLGHTPPYKAYDFSPPVNITLPSNLFSLERENWQTIPASNITEHRAGGYLRSGASVPYDYETLASFDLSEVRGEIKKATLIVNFGDSTLQYPFNNIGVYVVNQTWSPTSVNYDTFCDSFNVCPAWNAPLTTFNNVEARQTVELSDSKLLEVLNEKRESGLNKFDVVLTSTPYEKSFFIGVKQVSLFIEH</sequence>
<organism evidence="1 2">
    <name type="scientific">Vibrio mimicus</name>
    <dbReference type="NCBI Taxonomy" id="674"/>
    <lineage>
        <taxon>Bacteria</taxon>
        <taxon>Pseudomonadati</taxon>
        <taxon>Pseudomonadota</taxon>
        <taxon>Gammaproteobacteria</taxon>
        <taxon>Vibrionales</taxon>
        <taxon>Vibrionaceae</taxon>
        <taxon>Vibrio</taxon>
    </lineage>
</organism>
<dbReference type="NCBIfam" id="NF041940">
    <property type="entry name" value="choice_anch_X"/>
    <property type="match status" value="1"/>
</dbReference>
<dbReference type="OrthoDB" id="6306607at2"/>
<dbReference type="Proteomes" id="UP000053748">
    <property type="component" value="Unassembled WGS sequence"/>
</dbReference>
<keyword evidence="2" id="KW-1185">Reference proteome</keyword>
<proteinExistence type="predicted"/>
<dbReference type="AlphaFoldDB" id="A0A2J9V355"/>
<evidence type="ECO:0000313" key="1">
    <source>
        <dbReference type="EMBL" id="PNM58186.1"/>
    </source>
</evidence>
<accession>A0A2J9V355</accession>
<dbReference type="EMBL" id="LOSJ02000002">
    <property type="protein sequence ID" value="PNM58186.1"/>
    <property type="molecule type" value="Genomic_DNA"/>
</dbReference>
<dbReference type="RefSeq" id="WP_001211017.1">
    <property type="nucleotide sequence ID" value="NZ_CAWMSS010000001.1"/>
</dbReference>